<dbReference type="RefSeq" id="WP_091738178.1">
    <property type="nucleotide sequence ID" value="NZ_FNNQ01000005.1"/>
</dbReference>
<dbReference type="InterPro" id="IPR059123">
    <property type="entry name" value="StrF_dom"/>
</dbReference>
<reference evidence="2 3" key="1">
    <citation type="submission" date="2016-10" db="EMBL/GenBank/DDBJ databases">
        <authorList>
            <person name="de Groot N.N."/>
        </authorList>
    </citation>
    <scope>NUCLEOTIDE SEQUENCE [LARGE SCALE GENOMIC DNA]</scope>
    <source>
        <strain evidence="2 3">DSM 45610</strain>
    </source>
</reference>
<proteinExistence type="predicted"/>
<dbReference type="OrthoDB" id="396512at2"/>
<dbReference type="Gene3D" id="3.90.550.10">
    <property type="entry name" value="Spore Coat Polysaccharide Biosynthesis Protein SpsA, Chain A"/>
    <property type="match status" value="1"/>
</dbReference>
<evidence type="ECO:0000313" key="2">
    <source>
        <dbReference type="EMBL" id="SDW68863.1"/>
    </source>
</evidence>
<keyword evidence="3" id="KW-1185">Reference proteome</keyword>
<accession>A0A1H2VKL5</accession>
<organism evidence="2 3">
    <name type="scientific">Marininema mesophilum</name>
    <dbReference type="NCBI Taxonomy" id="1048340"/>
    <lineage>
        <taxon>Bacteria</taxon>
        <taxon>Bacillati</taxon>
        <taxon>Bacillota</taxon>
        <taxon>Bacilli</taxon>
        <taxon>Bacillales</taxon>
        <taxon>Thermoactinomycetaceae</taxon>
        <taxon>Marininema</taxon>
    </lineage>
</organism>
<feature type="domain" description="Streptomycin biosynthesis protein StrF" evidence="1">
    <location>
        <begin position="7"/>
        <end position="217"/>
    </location>
</feature>
<dbReference type="InterPro" id="IPR029044">
    <property type="entry name" value="Nucleotide-diphossugar_trans"/>
</dbReference>
<dbReference type="AlphaFoldDB" id="A0A1H2VKL5"/>
<evidence type="ECO:0000259" key="1">
    <source>
        <dbReference type="Pfam" id="PF13712"/>
    </source>
</evidence>
<evidence type="ECO:0000313" key="3">
    <source>
        <dbReference type="Proteomes" id="UP000198534"/>
    </source>
</evidence>
<dbReference type="Proteomes" id="UP000198534">
    <property type="component" value="Unassembled WGS sequence"/>
</dbReference>
<dbReference type="STRING" id="1048340.SAMN05444487_105138"/>
<protein>
    <recommendedName>
        <fullName evidence="1">Streptomycin biosynthesis protein StrF domain-containing protein</fullName>
    </recommendedName>
</protein>
<dbReference type="EMBL" id="FNNQ01000005">
    <property type="protein sequence ID" value="SDW68863.1"/>
    <property type="molecule type" value="Genomic_DNA"/>
</dbReference>
<sequence>MDPHKICFIWCVNDEAWFSESERYVDSLRVPKGFTVEKRCIQGAKMMTAGYNEGMKKSDAKYKIYLHQDVLILHRDFLIDVLSLFQKEPKVGMIGMVGVTHIPENGIWWDGEEKVGQVYDSHIGRMELLSFARREGDITKVEAVDGLLIATQYDLPWREDLFDGWHFYDLSQSMEFIRAGYDVAVPQQKTPWTMHDCGVVNVQNGFNEARQCFVAHYLQESS</sequence>
<dbReference type="Pfam" id="PF13712">
    <property type="entry name" value="Glyco_tranf_2_5"/>
    <property type="match status" value="1"/>
</dbReference>
<dbReference type="SUPFAM" id="SSF53448">
    <property type="entry name" value="Nucleotide-diphospho-sugar transferases"/>
    <property type="match status" value="1"/>
</dbReference>
<name>A0A1H2VKL5_9BACL</name>
<gene>
    <name evidence="2" type="ORF">SAMN05444487_105138</name>
</gene>